<sequence length="316" mass="34039">MTGPAAQTGPAPLHDDVSGAPAGGVAAWLDTDDGVRIRAAAWGGAASPRGTVLMFPGRTEYIEKYGALAGDLTARGFAFATVDWRGQGLAGRMHPQRDLGHVVTFRDYQRDVAALLAFARARALPEPFYLIAHSMGGCIGLRALIEGLPVRAAVFSAPMWGIALTGAMRAAAWGLSTLARPLGLSGRMAPAQAPHPYVLKTGFEDNTLTTDRAQWDRLGRQITAHPDLALGGPSLRWLNEALVEMRGLSRRPSPPVRARCWLGTDERIVDPGRIHDRMGRWPGGALTVVEGGRHEILMERAEIRDPVLDGIEAHFR</sequence>
<dbReference type="InterPro" id="IPR051044">
    <property type="entry name" value="MAG_DAG_Lipase"/>
</dbReference>
<name>A0A1M6CK59_9RHOB</name>
<dbReference type="Gene3D" id="3.40.50.1820">
    <property type="entry name" value="alpha/beta hydrolase"/>
    <property type="match status" value="1"/>
</dbReference>
<evidence type="ECO:0000313" key="2">
    <source>
        <dbReference type="EMBL" id="SHI61400.1"/>
    </source>
</evidence>
<gene>
    <name evidence="2" type="ORF">SAMN05444417_1232</name>
</gene>
<reference evidence="2" key="1">
    <citation type="submission" date="2016-11" db="EMBL/GenBank/DDBJ databases">
        <authorList>
            <person name="Jaros S."/>
            <person name="Januszkiewicz K."/>
            <person name="Wedrychowicz H."/>
        </authorList>
    </citation>
    <scope>NUCLEOTIDE SEQUENCE [LARGE SCALE GENOMIC DNA]</scope>
    <source>
        <strain evidence="2">DSM 100565</strain>
    </source>
</reference>
<evidence type="ECO:0000259" key="1">
    <source>
        <dbReference type="Pfam" id="PF12146"/>
    </source>
</evidence>
<dbReference type="STRING" id="1447782.SAMN05444417_1232"/>
<dbReference type="RefSeq" id="WP_073326925.1">
    <property type="nucleotide sequence ID" value="NZ_FQYO01000002.1"/>
</dbReference>
<dbReference type="Pfam" id="PF12146">
    <property type="entry name" value="Hydrolase_4"/>
    <property type="match status" value="1"/>
</dbReference>
<dbReference type="EMBL" id="FQYO01000002">
    <property type="protein sequence ID" value="SHI61400.1"/>
    <property type="molecule type" value="Genomic_DNA"/>
</dbReference>
<feature type="domain" description="Serine aminopeptidase S33" evidence="1">
    <location>
        <begin position="47"/>
        <end position="300"/>
    </location>
</feature>
<evidence type="ECO:0000313" key="3">
    <source>
        <dbReference type="Proteomes" id="UP000184292"/>
    </source>
</evidence>
<organism evidence="2 3">
    <name type="scientific">Wenxinia saemankumensis</name>
    <dbReference type="NCBI Taxonomy" id="1447782"/>
    <lineage>
        <taxon>Bacteria</taxon>
        <taxon>Pseudomonadati</taxon>
        <taxon>Pseudomonadota</taxon>
        <taxon>Alphaproteobacteria</taxon>
        <taxon>Rhodobacterales</taxon>
        <taxon>Roseobacteraceae</taxon>
        <taxon>Wenxinia</taxon>
    </lineage>
</organism>
<proteinExistence type="predicted"/>
<dbReference type="InterPro" id="IPR029058">
    <property type="entry name" value="AB_hydrolase_fold"/>
</dbReference>
<dbReference type="Proteomes" id="UP000184292">
    <property type="component" value="Unassembled WGS sequence"/>
</dbReference>
<dbReference type="SUPFAM" id="SSF53474">
    <property type="entry name" value="alpha/beta-Hydrolases"/>
    <property type="match status" value="1"/>
</dbReference>
<protein>
    <submittedName>
        <fullName evidence="2">Lysophospholipase</fullName>
    </submittedName>
</protein>
<dbReference type="OrthoDB" id="9788260at2"/>
<accession>A0A1M6CK59</accession>
<dbReference type="InterPro" id="IPR022742">
    <property type="entry name" value="Hydrolase_4"/>
</dbReference>
<dbReference type="AlphaFoldDB" id="A0A1M6CK59"/>
<keyword evidence="3" id="KW-1185">Reference proteome</keyword>
<dbReference type="PANTHER" id="PTHR11614">
    <property type="entry name" value="PHOSPHOLIPASE-RELATED"/>
    <property type="match status" value="1"/>
</dbReference>